<feature type="region of interest" description="Disordered" evidence="1">
    <location>
        <begin position="303"/>
        <end position="331"/>
    </location>
</feature>
<keyword evidence="2" id="KW-0472">Membrane</keyword>
<dbReference type="InterPro" id="IPR003646">
    <property type="entry name" value="SH3-like_bac-type"/>
</dbReference>
<feature type="transmembrane region" description="Helical" evidence="2">
    <location>
        <begin position="32"/>
        <end position="53"/>
    </location>
</feature>
<dbReference type="Gene3D" id="2.30.30.40">
    <property type="entry name" value="SH3 Domains"/>
    <property type="match status" value="1"/>
</dbReference>
<evidence type="ECO:0000313" key="5">
    <source>
        <dbReference type="Proteomes" id="UP001556196"/>
    </source>
</evidence>
<dbReference type="RefSeq" id="WP_367723774.1">
    <property type="nucleotide sequence ID" value="NZ_JBFOCI010000003.1"/>
</dbReference>
<reference evidence="4 5" key="1">
    <citation type="submission" date="2024-06" db="EMBL/GenBank/DDBJ databases">
        <authorList>
            <person name="Tuo L."/>
        </authorList>
    </citation>
    <scope>NUCLEOTIDE SEQUENCE [LARGE SCALE GENOMIC DNA]</scope>
    <source>
        <strain evidence="4 5">ZMM04-5</strain>
    </source>
</reference>
<keyword evidence="2" id="KW-1133">Transmembrane helix</keyword>
<evidence type="ECO:0000313" key="4">
    <source>
        <dbReference type="EMBL" id="MEW9806642.1"/>
    </source>
</evidence>
<organism evidence="4 5">
    <name type="scientific">Mesorhizobium marinum</name>
    <dbReference type="NCBI Taxonomy" id="3228790"/>
    <lineage>
        <taxon>Bacteria</taxon>
        <taxon>Pseudomonadati</taxon>
        <taxon>Pseudomonadota</taxon>
        <taxon>Alphaproteobacteria</taxon>
        <taxon>Hyphomicrobiales</taxon>
        <taxon>Phyllobacteriaceae</taxon>
        <taxon>Mesorhizobium</taxon>
    </lineage>
</organism>
<dbReference type="SMART" id="SM00287">
    <property type="entry name" value="SH3b"/>
    <property type="match status" value="1"/>
</dbReference>
<evidence type="ECO:0000256" key="1">
    <source>
        <dbReference type="SAM" id="MobiDB-lite"/>
    </source>
</evidence>
<accession>A0ABV3QZX4</accession>
<feature type="domain" description="SH3b" evidence="3">
    <location>
        <begin position="241"/>
        <end position="301"/>
    </location>
</feature>
<sequence length="331" mass="32984">MKIPLRIGASAAPRSRFPIVSVRPDAGKARRVASLSAAAAVVVGVGAASAIFVDYLADRALARAADGPVTVRPVVAKASVEPATAATAVVAQAPAGEQPVAVPIDAPLPDPEAVAKVAATVGPEHAIELPTDDPTASPIVVMDDADDALPVEMAALSEDGEGADDTLTAAIPADEAEPAIIPKKKAKAAATETRPARTEVASLPGVDIGGLAGHPADDGDASASSVRTVVKTPKAAAGAPAGSARITSAVNMRSAPRKGAGVLAVVPAGATVGLISCDGWCQIAYGGRQGWVYKSFLSTAGVKPRKQKSAETADAAAPPQPARVAQSPRLN</sequence>
<comment type="caution">
    <text evidence="4">The sequence shown here is derived from an EMBL/GenBank/DDBJ whole genome shotgun (WGS) entry which is preliminary data.</text>
</comment>
<keyword evidence="2" id="KW-0812">Transmembrane</keyword>
<gene>
    <name evidence="4" type="ORF">ABUE31_11665</name>
</gene>
<dbReference type="Proteomes" id="UP001556196">
    <property type="component" value="Unassembled WGS sequence"/>
</dbReference>
<proteinExistence type="predicted"/>
<feature type="compositionally biased region" description="Low complexity" evidence="1">
    <location>
        <begin position="310"/>
        <end position="325"/>
    </location>
</feature>
<name>A0ABV3QZX4_9HYPH</name>
<dbReference type="EMBL" id="JBFOCI010000003">
    <property type="protein sequence ID" value="MEW9806642.1"/>
    <property type="molecule type" value="Genomic_DNA"/>
</dbReference>
<protein>
    <submittedName>
        <fullName evidence="4">SH3 domain-containing protein</fullName>
    </submittedName>
</protein>
<keyword evidence="5" id="KW-1185">Reference proteome</keyword>
<dbReference type="Pfam" id="PF08239">
    <property type="entry name" value="SH3_3"/>
    <property type="match status" value="1"/>
</dbReference>
<evidence type="ECO:0000256" key="2">
    <source>
        <dbReference type="SAM" id="Phobius"/>
    </source>
</evidence>
<evidence type="ECO:0000259" key="3">
    <source>
        <dbReference type="SMART" id="SM00287"/>
    </source>
</evidence>